<dbReference type="Proteomes" id="UP001151760">
    <property type="component" value="Unassembled WGS sequence"/>
</dbReference>
<evidence type="ECO:0000313" key="2">
    <source>
        <dbReference type="EMBL" id="GJS71086.1"/>
    </source>
</evidence>
<feature type="compositionally biased region" description="Basic and acidic residues" evidence="1">
    <location>
        <begin position="205"/>
        <end position="230"/>
    </location>
</feature>
<feature type="compositionally biased region" description="Basic residues" evidence="1">
    <location>
        <begin position="326"/>
        <end position="337"/>
    </location>
</feature>
<comment type="caution">
    <text evidence="2">The sequence shown here is derived from an EMBL/GenBank/DDBJ whole genome shotgun (WGS) entry which is preliminary data.</text>
</comment>
<sequence length="337" mass="40350">MESAKQYGNATVLCMLNHFVPRPVELIVVRQNVNSVRPKVNTGRANVLISADHPLKNIEDRGLGGLVCGMRMGYCVCYYLNEDVYASGVVWNCESLELGFIEAAVLRRASYRCGSRILVLRGFRGGTIKKGFMRALKDVCQVEVEAMQEELVKFRLLESCFDCKRFSGTRSQTGNERRGYLTYDEVFALVGASLEAIRREEEKKEEEGKKEKEKVRRKKEETKETEEKKERRERRKKKEKEEERKEKKKERREEMKGRRKRRKKRIRREEEKKKRRGNNKKIKEKERKERRKEEEERKEEGRKKERKKKQRKKEKEGREKKEDKNRKRKKTKGRRKR</sequence>
<accession>A0ABQ4Y1Q8</accession>
<protein>
    <submittedName>
        <fullName evidence="2">Uncharacterized protein</fullName>
    </submittedName>
</protein>
<feature type="compositionally biased region" description="Basic residues" evidence="1">
    <location>
        <begin position="257"/>
        <end position="266"/>
    </location>
</feature>
<evidence type="ECO:0000313" key="3">
    <source>
        <dbReference type="Proteomes" id="UP001151760"/>
    </source>
</evidence>
<dbReference type="EMBL" id="BQNB010009980">
    <property type="protein sequence ID" value="GJS71086.1"/>
    <property type="molecule type" value="Genomic_DNA"/>
</dbReference>
<name>A0ABQ4Y1Q8_9ASTR</name>
<gene>
    <name evidence="2" type="ORF">Tco_0703927</name>
</gene>
<proteinExistence type="predicted"/>
<keyword evidence="3" id="KW-1185">Reference proteome</keyword>
<feature type="region of interest" description="Disordered" evidence="1">
    <location>
        <begin position="205"/>
        <end position="337"/>
    </location>
</feature>
<feature type="compositionally biased region" description="Basic and acidic residues" evidence="1">
    <location>
        <begin position="281"/>
        <end position="303"/>
    </location>
</feature>
<reference evidence="2" key="2">
    <citation type="submission" date="2022-01" db="EMBL/GenBank/DDBJ databases">
        <authorList>
            <person name="Yamashiro T."/>
            <person name="Shiraishi A."/>
            <person name="Satake H."/>
            <person name="Nakayama K."/>
        </authorList>
    </citation>
    <scope>NUCLEOTIDE SEQUENCE</scope>
</reference>
<evidence type="ECO:0000256" key="1">
    <source>
        <dbReference type="SAM" id="MobiDB-lite"/>
    </source>
</evidence>
<organism evidence="2 3">
    <name type="scientific">Tanacetum coccineum</name>
    <dbReference type="NCBI Taxonomy" id="301880"/>
    <lineage>
        <taxon>Eukaryota</taxon>
        <taxon>Viridiplantae</taxon>
        <taxon>Streptophyta</taxon>
        <taxon>Embryophyta</taxon>
        <taxon>Tracheophyta</taxon>
        <taxon>Spermatophyta</taxon>
        <taxon>Magnoliopsida</taxon>
        <taxon>eudicotyledons</taxon>
        <taxon>Gunneridae</taxon>
        <taxon>Pentapetalae</taxon>
        <taxon>asterids</taxon>
        <taxon>campanulids</taxon>
        <taxon>Asterales</taxon>
        <taxon>Asteraceae</taxon>
        <taxon>Asteroideae</taxon>
        <taxon>Anthemideae</taxon>
        <taxon>Anthemidinae</taxon>
        <taxon>Tanacetum</taxon>
    </lineage>
</organism>
<feature type="compositionally biased region" description="Basic and acidic residues" evidence="1">
    <location>
        <begin position="313"/>
        <end position="325"/>
    </location>
</feature>
<feature type="compositionally biased region" description="Basic and acidic residues" evidence="1">
    <location>
        <begin position="239"/>
        <end position="256"/>
    </location>
</feature>
<reference evidence="2" key="1">
    <citation type="journal article" date="2022" name="Int. J. Mol. Sci.">
        <title>Draft Genome of Tanacetum Coccineum: Genomic Comparison of Closely Related Tanacetum-Family Plants.</title>
        <authorList>
            <person name="Yamashiro T."/>
            <person name="Shiraishi A."/>
            <person name="Nakayama K."/>
            <person name="Satake H."/>
        </authorList>
    </citation>
    <scope>NUCLEOTIDE SEQUENCE</scope>
</reference>